<dbReference type="SUPFAM" id="SSF143631">
    <property type="entry name" value="ApbE-like"/>
    <property type="match status" value="1"/>
</dbReference>
<keyword evidence="6 11" id="KW-0479">Metal-binding</keyword>
<accession>A0ABT5EBW9</accession>
<evidence type="ECO:0000256" key="13">
    <source>
        <dbReference type="SAM" id="MobiDB-lite"/>
    </source>
</evidence>
<feature type="signal peptide" evidence="12">
    <location>
        <begin position="1"/>
        <end position="20"/>
    </location>
</feature>
<dbReference type="InterPro" id="IPR024932">
    <property type="entry name" value="ApbE"/>
</dbReference>
<evidence type="ECO:0000256" key="8">
    <source>
        <dbReference type="ARBA" id="ARBA00022842"/>
    </source>
</evidence>
<dbReference type="RefSeq" id="WP_272090933.1">
    <property type="nucleotide sequence ID" value="NZ_JAQNDL010000003.1"/>
</dbReference>
<comment type="similarity">
    <text evidence="11 12">Belongs to the ApbE family.</text>
</comment>
<sequence length="379" mass="40324">MTRRALVALAALLACGQPQGTGPNKPAPSDMSSKTAPEPAPAPEPEPERAAPPVRKDGTIYAETQQMGTRVSINVHVGERAPAEAGAAIEAAFAEIERVEQIMSEWRPSSELSQLNDGAGGPLRPLSVDLFDILQRSKEIAQATGGAFDPTFYSVGQLWKYDPGSRPPTREAILEKLPLVDWRSIELDPATRSGRLAKPGMKMGLGAIAKGYAVDRASTILRERGFPDHIVEGGGDTFVSGTKAGKTWMVGIQRPDGPGSIAAIPARDRAVVTSGDYQRFIEFEGVRYSHILDPRTGFPVPEDRSLQSITILAPNATDGDAYATAVAVMGVDAGLEFITSHPGLDAALITRTGELRVTPELAKILVYPQDKPAPPPPAP</sequence>
<keyword evidence="15" id="KW-1185">Reference proteome</keyword>
<comment type="function">
    <text evidence="12">Flavin transferase that catalyzes the transfer of the FMN moiety of FAD and its covalent binding to the hydroxyl group of a threonine residue in a target flavoprotein.</text>
</comment>
<comment type="catalytic activity">
    <reaction evidence="10 11 12">
        <text>L-threonyl-[protein] + FAD = FMN-L-threonyl-[protein] + AMP + H(+)</text>
        <dbReference type="Rhea" id="RHEA:36847"/>
        <dbReference type="Rhea" id="RHEA-COMP:11060"/>
        <dbReference type="Rhea" id="RHEA-COMP:11061"/>
        <dbReference type="ChEBI" id="CHEBI:15378"/>
        <dbReference type="ChEBI" id="CHEBI:30013"/>
        <dbReference type="ChEBI" id="CHEBI:57692"/>
        <dbReference type="ChEBI" id="CHEBI:74257"/>
        <dbReference type="ChEBI" id="CHEBI:456215"/>
        <dbReference type="EC" id="2.7.1.180"/>
    </reaction>
</comment>
<evidence type="ECO:0000256" key="5">
    <source>
        <dbReference type="ARBA" id="ARBA00022679"/>
    </source>
</evidence>
<keyword evidence="12" id="KW-0449">Lipoprotein</keyword>
<keyword evidence="4 11" id="KW-0285">Flavoprotein</keyword>
<gene>
    <name evidence="14" type="ORF">POL25_36275</name>
</gene>
<dbReference type="PANTHER" id="PTHR30040">
    <property type="entry name" value="THIAMINE BIOSYNTHESIS LIPOPROTEIN APBE"/>
    <property type="match status" value="1"/>
</dbReference>
<comment type="cofactor">
    <cofactor evidence="1 12">
        <name>Mg(2+)</name>
        <dbReference type="ChEBI" id="CHEBI:18420"/>
    </cofactor>
</comment>
<evidence type="ECO:0000256" key="3">
    <source>
        <dbReference type="ARBA" id="ARBA00016337"/>
    </source>
</evidence>
<dbReference type="EC" id="2.7.1.180" evidence="2 11"/>
<protein>
    <recommendedName>
        <fullName evidence="3 11">FAD:protein FMN transferase</fullName>
        <ecNumber evidence="2 11">2.7.1.180</ecNumber>
    </recommendedName>
    <alternativeName>
        <fullName evidence="9 11">Flavin transferase</fullName>
    </alternativeName>
</protein>
<keyword evidence="12" id="KW-0472">Membrane</keyword>
<proteinExistence type="inferred from homology"/>
<evidence type="ECO:0000256" key="10">
    <source>
        <dbReference type="ARBA" id="ARBA00048540"/>
    </source>
</evidence>
<evidence type="ECO:0000313" key="14">
    <source>
        <dbReference type="EMBL" id="MDC0722403.1"/>
    </source>
</evidence>
<dbReference type="Proteomes" id="UP001221686">
    <property type="component" value="Unassembled WGS sequence"/>
</dbReference>
<dbReference type="Pfam" id="PF02424">
    <property type="entry name" value="ApbE"/>
    <property type="match status" value="1"/>
</dbReference>
<comment type="caution">
    <text evidence="14">The sequence shown here is derived from an EMBL/GenBank/DDBJ whole genome shotgun (WGS) entry which is preliminary data.</text>
</comment>
<dbReference type="PANTHER" id="PTHR30040:SF2">
    <property type="entry name" value="FAD:PROTEIN FMN TRANSFERASE"/>
    <property type="match status" value="1"/>
</dbReference>
<comment type="subcellular location">
    <subcellularLocation>
        <location evidence="12">Cell inner membrane</location>
        <topology evidence="12">Lipid-anchor</topology>
        <orientation evidence="12">Periplasmic side</orientation>
    </subcellularLocation>
</comment>
<dbReference type="InterPro" id="IPR003374">
    <property type="entry name" value="ApbE-like_sf"/>
</dbReference>
<dbReference type="PIRSF" id="PIRSF006268">
    <property type="entry name" value="ApbE"/>
    <property type="match status" value="1"/>
</dbReference>
<keyword evidence="8 11" id="KW-0460">Magnesium</keyword>
<feature type="compositionally biased region" description="Basic and acidic residues" evidence="13">
    <location>
        <begin position="46"/>
        <end position="57"/>
    </location>
</feature>
<evidence type="ECO:0000256" key="12">
    <source>
        <dbReference type="RuleBase" id="RU363002"/>
    </source>
</evidence>
<evidence type="ECO:0000256" key="6">
    <source>
        <dbReference type="ARBA" id="ARBA00022723"/>
    </source>
</evidence>
<evidence type="ECO:0000256" key="11">
    <source>
        <dbReference type="PIRNR" id="PIRNR006268"/>
    </source>
</evidence>
<reference evidence="14 15" key="1">
    <citation type="submission" date="2022-11" db="EMBL/GenBank/DDBJ databases">
        <title>Minimal conservation of predation-associated metabolite biosynthetic gene clusters underscores biosynthetic potential of Myxococcota including descriptions for ten novel species: Archangium lansinium sp. nov., Myxococcus landrumus sp. nov., Nannocystis bai.</title>
        <authorList>
            <person name="Ahearne A."/>
            <person name="Stevens C."/>
            <person name="Dowd S."/>
        </authorList>
    </citation>
    <scope>NUCLEOTIDE SEQUENCE [LARGE SCALE GENOMIC DNA]</scope>
    <source>
        <strain evidence="14 15">BB15-2</strain>
    </source>
</reference>
<feature type="region of interest" description="Disordered" evidence="13">
    <location>
        <begin position="15"/>
        <end position="57"/>
    </location>
</feature>
<feature type="chain" id="PRO_5044977182" description="FAD:protein FMN transferase" evidence="12">
    <location>
        <begin position="21"/>
        <end position="379"/>
    </location>
</feature>
<dbReference type="EMBL" id="JAQNDL010000003">
    <property type="protein sequence ID" value="MDC0722403.1"/>
    <property type="molecule type" value="Genomic_DNA"/>
</dbReference>
<keyword evidence="12" id="KW-1003">Cell membrane</keyword>
<keyword evidence="7 11" id="KW-0274">FAD</keyword>
<organism evidence="14 15">
    <name type="scientific">Nannocystis bainbridge</name>
    <dbReference type="NCBI Taxonomy" id="2995303"/>
    <lineage>
        <taxon>Bacteria</taxon>
        <taxon>Pseudomonadati</taxon>
        <taxon>Myxococcota</taxon>
        <taxon>Polyangia</taxon>
        <taxon>Nannocystales</taxon>
        <taxon>Nannocystaceae</taxon>
        <taxon>Nannocystis</taxon>
    </lineage>
</organism>
<dbReference type="Gene3D" id="3.10.520.10">
    <property type="entry name" value="ApbE-like domains"/>
    <property type="match status" value="1"/>
</dbReference>
<name>A0ABT5EBW9_9BACT</name>
<keyword evidence="12" id="KW-0732">Signal</keyword>
<keyword evidence="12" id="KW-0997">Cell inner membrane</keyword>
<dbReference type="PROSITE" id="PS51257">
    <property type="entry name" value="PROKAR_LIPOPROTEIN"/>
    <property type="match status" value="1"/>
</dbReference>
<evidence type="ECO:0000256" key="9">
    <source>
        <dbReference type="ARBA" id="ARBA00031306"/>
    </source>
</evidence>
<evidence type="ECO:0000313" key="15">
    <source>
        <dbReference type="Proteomes" id="UP001221686"/>
    </source>
</evidence>
<dbReference type="GO" id="GO:0016740">
    <property type="term" value="F:transferase activity"/>
    <property type="evidence" value="ECO:0007669"/>
    <property type="project" value="UniProtKB-KW"/>
</dbReference>
<evidence type="ECO:0000256" key="1">
    <source>
        <dbReference type="ARBA" id="ARBA00001946"/>
    </source>
</evidence>
<evidence type="ECO:0000256" key="7">
    <source>
        <dbReference type="ARBA" id="ARBA00022827"/>
    </source>
</evidence>
<evidence type="ECO:0000256" key="2">
    <source>
        <dbReference type="ARBA" id="ARBA00011955"/>
    </source>
</evidence>
<keyword evidence="5 11" id="KW-0808">Transferase</keyword>
<evidence type="ECO:0000256" key="4">
    <source>
        <dbReference type="ARBA" id="ARBA00022630"/>
    </source>
</evidence>